<gene>
    <name evidence="1" type="ORF">SteCoe_6214</name>
</gene>
<proteinExistence type="predicted"/>
<name>A0A1R2CQF1_9CILI</name>
<accession>A0A1R2CQF1</accession>
<dbReference type="AlphaFoldDB" id="A0A1R2CQF1"/>
<sequence>MVEPFELPKEAIMQSFLSITFKPEVQITEDELFEIGKEILHSNEISIEDFPFTFSKIFIKKWHEYLLQPEKLPEFVNEMLLMIEVTTFSKKAIRQFFHLIKEKLYNFYTDSITLEKKNEFIADLTGSLLKSCKYLSQTYDEIMAKHHRFIFEDNYAILLAYACLTEVSEALIDIKIIDILEIDAIINYRKLPKLTTSIFSA</sequence>
<evidence type="ECO:0000313" key="1">
    <source>
        <dbReference type="EMBL" id="OMJ91238.1"/>
    </source>
</evidence>
<keyword evidence="2" id="KW-1185">Reference proteome</keyword>
<organism evidence="1 2">
    <name type="scientific">Stentor coeruleus</name>
    <dbReference type="NCBI Taxonomy" id="5963"/>
    <lineage>
        <taxon>Eukaryota</taxon>
        <taxon>Sar</taxon>
        <taxon>Alveolata</taxon>
        <taxon>Ciliophora</taxon>
        <taxon>Postciliodesmatophora</taxon>
        <taxon>Heterotrichea</taxon>
        <taxon>Heterotrichida</taxon>
        <taxon>Stentoridae</taxon>
        <taxon>Stentor</taxon>
    </lineage>
</organism>
<protein>
    <submittedName>
        <fullName evidence="1">Uncharacterized protein</fullName>
    </submittedName>
</protein>
<reference evidence="1 2" key="1">
    <citation type="submission" date="2016-11" db="EMBL/GenBank/DDBJ databases">
        <title>The macronuclear genome of Stentor coeruleus: a giant cell with tiny introns.</title>
        <authorList>
            <person name="Slabodnick M."/>
            <person name="Ruby J.G."/>
            <person name="Reiff S.B."/>
            <person name="Swart E.C."/>
            <person name="Gosai S."/>
            <person name="Prabakaran S."/>
            <person name="Witkowska E."/>
            <person name="Larue G.E."/>
            <person name="Fisher S."/>
            <person name="Freeman R.M."/>
            <person name="Gunawardena J."/>
            <person name="Chu W."/>
            <person name="Stover N.A."/>
            <person name="Gregory B.D."/>
            <person name="Nowacki M."/>
            <person name="Derisi J."/>
            <person name="Roy S.W."/>
            <person name="Marshall W.F."/>
            <person name="Sood P."/>
        </authorList>
    </citation>
    <scope>NUCLEOTIDE SEQUENCE [LARGE SCALE GENOMIC DNA]</scope>
    <source>
        <strain evidence="1">WM001</strain>
    </source>
</reference>
<evidence type="ECO:0000313" key="2">
    <source>
        <dbReference type="Proteomes" id="UP000187209"/>
    </source>
</evidence>
<dbReference type="Proteomes" id="UP000187209">
    <property type="component" value="Unassembled WGS sequence"/>
</dbReference>
<comment type="caution">
    <text evidence="1">The sequence shown here is derived from an EMBL/GenBank/DDBJ whole genome shotgun (WGS) entry which is preliminary data.</text>
</comment>
<dbReference type="EMBL" id="MPUH01000085">
    <property type="protein sequence ID" value="OMJ91238.1"/>
    <property type="molecule type" value="Genomic_DNA"/>
</dbReference>